<dbReference type="PANTHER" id="PTHR45647:SF100">
    <property type="entry name" value="U-BOX DOMAIN-CONTAINING PROTEIN 33"/>
    <property type="match status" value="1"/>
</dbReference>
<dbReference type="InterPro" id="IPR051348">
    <property type="entry name" value="U-box_ubiquitin_ligases"/>
</dbReference>
<evidence type="ECO:0000313" key="12">
    <source>
        <dbReference type="Proteomes" id="UP001634007"/>
    </source>
</evidence>
<dbReference type="CDD" id="cd16655">
    <property type="entry name" value="RING-Ubox_WDSUB1-like"/>
    <property type="match status" value="1"/>
</dbReference>
<dbReference type="PROSITE" id="PS00108">
    <property type="entry name" value="PROTEIN_KINASE_ST"/>
    <property type="match status" value="1"/>
</dbReference>
<feature type="region of interest" description="Disordered" evidence="8">
    <location>
        <begin position="1"/>
        <end position="22"/>
    </location>
</feature>
<comment type="catalytic activity">
    <reaction evidence="1">
        <text>S-ubiquitinyl-[E2 ubiquitin-conjugating enzyme]-L-cysteine + [acceptor protein]-L-lysine = [E2 ubiquitin-conjugating enzyme]-L-cysteine + N(6)-ubiquitinyl-[acceptor protein]-L-lysine.</text>
        <dbReference type="EC" id="2.3.2.27"/>
    </reaction>
</comment>
<name>A0ABD3KW73_EUCGL</name>
<feature type="domain" description="U-box" evidence="10">
    <location>
        <begin position="671"/>
        <end position="743"/>
    </location>
</feature>
<dbReference type="GO" id="GO:0061630">
    <property type="term" value="F:ubiquitin protein ligase activity"/>
    <property type="evidence" value="ECO:0007669"/>
    <property type="project" value="UniProtKB-EC"/>
</dbReference>
<accession>A0ABD3KW73</accession>
<comment type="caution">
    <text evidence="11">The sequence shown here is derived from an EMBL/GenBank/DDBJ whole genome shotgun (WGS) entry which is preliminary data.</text>
</comment>
<dbReference type="SMART" id="SM00220">
    <property type="entry name" value="S_TKc"/>
    <property type="match status" value="1"/>
</dbReference>
<feature type="compositionally biased region" description="Basic and acidic residues" evidence="8">
    <location>
        <begin position="1"/>
        <end position="10"/>
    </location>
</feature>
<gene>
    <name evidence="11" type="ORF">ACJRO7_018763</name>
</gene>
<evidence type="ECO:0000256" key="4">
    <source>
        <dbReference type="ARBA" id="ARBA00012483"/>
    </source>
</evidence>
<dbReference type="PANTHER" id="PTHR45647">
    <property type="entry name" value="OS02G0152300 PROTEIN"/>
    <property type="match status" value="1"/>
</dbReference>
<proteinExistence type="predicted"/>
<dbReference type="InterPro" id="IPR013083">
    <property type="entry name" value="Znf_RING/FYVE/PHD"/>
</dbReference>
<dbReference type="AlphaFoldDB" id="A0ABD3KW73"/>
<dbReference type="PROSITE" id="PS50011">
    <property type="entry name" value="PROTEIN_KINASE_DOM"/>
    <property type="match status" value="1"/>
</dbReference>
<evidence type="ECO:0000256" key="1">
    <source>
        <dbReference type="ARBA" id="ARBA00000900"/>
    </source>
</evidence>
<dbReference type="SMART" id="SM00504">
    <property type="entry name" value="Ubox"/>
    <property type="match status" value="1"/>
</dbReference>
<dbReference type="EMBL" id="JBJKBG010000004">
    <property type="protein sequence ID" value="KAL3743529.1"/>
    <property type="molecule type" value="Genomic_DNA"/>
</dbReference>
<dbReference type="InterPro" id="IPR000719">
    <property type="entry name" value="Prot_kinase_dom"/>
</dbReference>
<evidence type="ECO:0000256" key="6">
    <source>
        <dbReference type="ARBA" id="ARBA00022786"/>
    </source>
</evidence>
<evidence type="ECO:0000256" key="2">
    <source>
        <dbReference type="ARBA" id="ARBA00003861"/>
    </source>
</evidence>
<dbReference type="InterPro" id="IPR001245">
    <property type="entry name" value="Ser-Thr/Tyr_kinase_cat_dom"/>
</dbReference>
<dbReference type="InterPro" id="IPR014729">
    <property type="entry name" value="Rossmann-like_a/b/a_fold"/>
</dbReference>
<evidence type="ECO:0000259" key="9">
    <source>
        <dbReference type="PROSITE" id="PS50011"/>
    </source>
</evidence>
<dbReference type="Pfam" id="PF07714">
    <property type="entry name" value="PK_Tyr_Ser-Thr"/>
    <property type="match status" value="1"/>
</dbReference>
<comment type="pathway">
    <text evidence="3">Protein modification; protein ubiquitination.</text>
</comment>
<evidence type="ECO:0000256" key="5">
    <source>
        <dbReference type="ARBA" id="ARBA00022679"/>
    </source>
</evidence>
<dbReference type="Gene3D" id="1.10.510.10">
    <property type="entry name" value="Transferase(Phosphotransferase) domain 1"/>
    <property type="match status" value="1"/>
</dbReference>
<dbReference type="Proteomes" id="UP001634007">
    <property type="component" value="Unassembled WGS sequence"/>
</dbReference>
<keyword evidence="6" id="KW-0833">Ubl conjugation pathway</keyword>
<dbReference type="SUPFAM" id="SSF57850">
    <property type="entry name" value="RING/U-box"/>
    <property type="match status" value="1"/>
</dbReference>
<evidence type="ECO:0000256" key="7">
    <source>
        <dbReference type="SAM" id="Coils"/>
    </source>
</evidence>
<dbReference type="Pfam" id="PF04564">
    <property type="entry name" value="U-box"/>
    <property type="match status" value="1"/>
</dbReference>
<protein>
    <recommendedName>
        <fullName evidence="4">RING-type E3 ubiquitin transferase</fullName>
        <ecNumber evidence="4">2.3.2.27</ecNumber>
    </recommendedName>
</protein>
<feature type="domain" description="Protein kinase" evidence="9">
    <location>
        <begin position="418"/>
        <end position="649"/>
    </location>
</feature>
<dbReference type="Gene3D" id="3.30.40.10">
    <property type="entry name" value="Zinc/RING finger domain, C3HC4 (zinc finger)"/>
    <property type="match status" value="1"/>
</dbReference>
<feature type="compositionally biased region" description="Polar residues" evidence="8">
    <location>
        <begin position="237"/>
        <end position="256"/>
    </location>
</feature>
<dbReference type="InterPro" id="IPR011009">
    <property type="entry name" value="Kinase-like_dom_sf"/>
</dbReference>
<reference evidence="11 12" key="1">
    <citation type="submission" date="2024-11" db="EMBL/GenBank/DDBJ databases">
        <title>Chromosome-level genome assembly of Eucalyptus globulus Labill. provides insights into its genome evolution.</title>
        <authorList>
            <person name="Li X."/>
        </authorList>
    </citation>
    <scope>NUCLEOTIDE SEQUENCE [LARGE SCALE GENOMIC DNA]</scope>
    <source>
        <strain evidence="11">CL2024</strain>
        <tissue evidence="11">Fresh tender leaves</tissue>
    </source>
</reference>
<dbReference type="Gene3D" id="3.40.50.620">
    <property type="entry name" value="HUPs"/>
    <property type="match status" value="1"/>
</dbReference>
<evidence type="ECO:0000256" key="8">
    <source>
        <dbReference type="SAM" id="MobiDB-lite"/>
    </source>
</evidence>
<dbReference type="CDD" id="cd01989">
    <property type="entry name" value="USP_STK_Ubox_N"/>
    <property type="match status" value="1"/>
</dbReference>
<evidence type="ECO:0000256" key="3">
    <source>
        <dbReference type="ARBA" id="ARBA00004906"/>
    </source>
</evidence>
<dbReference type="EC" id="2.3.2.27" evidence="4"/>
<organism evidence="11 12">
    <name type="scientific">Eucalyptus globulus</name>
    <name type="common">Tasmanian blue gum</name>
    <dbReference type="NCBI Taxonomy" id="34317"/>
    <lineage>
        <taxon>Eukaryota</taxon>
        <taxon>Viridiplantae</taxon>
        <taxon>Streptophyta</taxon>
        <taxon>Embryophyta</taxon>
        <taxon>Tracheophyta</taxon>
        <taxon>Spermatophyta</taxon>
        <taxon>Magnoliopsida</taxon>
        <taxon>eudicotyledons</taxon>
        <taxon>Gunneridae</taxon>
        <taxon>Pentapetalae</taxon>
        <taxon>rosids</taxon>
        <taxon>malvids</taxon>
        <taxon>Myrtales</taxon>
        <taxon>Myrtaceae</taxon>
        <taxon>Myrtoideae</taxon>
        <taxon>Eucalypteae</taxon>
        <taxon>Eucalyptus</taxon>
    </lineage>
</organism>
<comment type="function">
    <text evidence="2">Functions as an E3 ubiquitin ligase.</text>
</comment>
<keyword evidence="12" id="KW-1185">Reference proteome</keyword>
<evidence type="ECO:0000259" key="10">
    <source>
        <dbReference type="PROSITE" id="PS51698"/>
    </source>
</evidence>
<feature type="compositionally biased region" description="Low complexity" evidence="8">
    <location>
        <begin position="11"/>
        <end position="22"/>
    </location>
</feature>
<dbReference type="InterPro" id="IPR008271">
    <property type="entry name" value="Ser/Thr_kinase_AS"/>
</dbReference>
<keyword evidence="7" id="KW-0175">Coiled coil</keyword>
<feature type="region of interest" description="Disordered" evidence="8">
    <location>
        <begin position="236"/>
        <end position="259"/>
    </location>
</feature>
<evidence type="ECO:0000313" key="11">
    <source>
        <dbReference type="EMBL" id="KAL3743529.1"/>
    </source>
</evidence>
<dbReference type="SUPFAM" id="SSF56112">
    <property type="entry name" value="Protein kinase-like (PK-like)"/>
    <property type="match status" value="1"/>
</dbReference>
<feature type="coiled-coil region" evidence="7">
    <location>
        <begin position="299"/>
        <end position="385"/>
    </location>
</feature>
<sequence>MRVHKQREGKSPSGSSPIGVSGRVKFLFSPPLFRAERRRRAAAAMEVGDGRSLARVVNDRVYVAVGRDVREGRSTLSWAMNNFDGHFRIIHVHQPHQLNQSPRPFYGGGSRNSQELARQEMQRILDEYIHMCSQARVPALKRHVEMQDIGKGIVELIEQHAITKLVMGAAADRRYFEGMAQLTSAKAKFVNQHAHPSCHIWFVCNGHVIYSREGDLSTFDMDITSSVLPGRSVVESGLQNTRSPSLDSVHSRSNSSEVEDDLALVQYERGEGSNHVTESNSVQGYSQNRSYTGMEGSYSEDLYEQLDQAMKEVARAKQEALEELIRRQKAEKTANEATRKLKALENVYNEELGLRKDLEELLAREKEASEVLKKCHEELQMLNEELLANQTSEPSSAHGQEFISEFSFSDVHEATESFNQALVIDKGAYGTTYKGLLHHMQVAIKMLLASNYHHEIQVATKLRHPNLVSLIGVCPDATAAIYEYLPNGSLEDQLSARDSSNHLSWQTRIHICADTCAVLIFLHSCYGLVHGDLKLGNILLDSNFMAKIKNFGLCSAPSHSPMTGELSFASDVYSFGHVLLRLLTGRSGLNLDEVMERALDVGNLSAVLDPTAGHWPFELAKELALLALRCCDSDSNNRPCLSSEVWPILERMRTHCEASLSSQPDPEEPAQPPQYLICPISHEIMQDPHVAADGFTYEAEAIRIWLSGHDTSPMTNLQLSNRELFPNQTVRSMIQEWQQNNES</sequence>
<dbReference type="InterPro" id="IPR003613">
    <property type="entry name" value="Ubox_domain"/>
</dbReference>
<dbReference type="SUPFAM" id="SSF52402">
    <property type="entry name" value="Adenine nucleotide alpha hydrolases-like"/>
    <property type="match status" value="1"/>
</dbReference>
<dbReference type="PROSITE" id="PS51698">
    <property type="entry name" value="U_BOX"/>
    <property type="match status" value="1"/>
</dbReference>
<keyword evidence="5" id="KW-0808">Transferase</keyword>